<dbReference type="InterPro" id="IPR002575">
    <property type="entry name" value="Aminoglycoside_PTrfase"/>
</dbReference>
<dbReference type="Pfam" id="PF01636">
    <property type="entry name" value="APH"/>
    <property type="match status" value="1"/>
</dbReference>
<sequence>MRRETLDYMAMYEVAMSQGNDARGFYHRNMRVVVGDESFMVRIALENSQSMDLVVWPEEDVLAALHPHVTHVPRLLYAHERRAGHGPLFQVHSFIEGEPLDTVHPHGSAIPVCVSDDIARFFGELLRFPQEKLPRLPPDWPTDGDSRGFGSVLLKLGRTLRDDLGKRCPVLFELLEIPEDPFAGLDRALSRLTPRPFRLLHGDLHRGNMIRGDGQTYFLDWQLALWGDPVYDLADHVHKMGYVPADEVRAVRNWANSAPGSCTRGLRDDIDFYIAYERVKSSVVDAVRWSRRISGEATGSEARNVAVSELTDKINQARPYWGRAFAAPLAPDRVARAAGEGADG</sequence>
<reference evidence="2" key="1">
    <citation type="submission" date="2022-10" db="EMBL/GenBank/DDBJ databases">
        <title>The complete genomes of actinobacterial strains from the NBC collection.</title>
        <authorList>
            <person name="Joergensen T.S."/>
            <person name="Alvarez Arevalo M."/>
            <person name="Sterndorff E.B."/>
            <person name="Faurdal D."/>
            <person name="Vuksanovic O."/>
            <person name="Mourched A.-S."/>
            <person name="Charusanti P."/>
            <person name="Shaw S."/>
            <person name="Blin K."/>
            <person name="Weber T."/>
        </authorList>
    </citation>
    <scope>NUCLEOTIDE SEQUENCE</scope>
    <source>
        <strain evidence="2">NBC_01401</strain>
    </source>
</reference>
<evidence type="ECO:0000313" key="2">
    <source>
        <dbReference type="EMBL" id="WTY96358.1"/>
    </source>
</evidence>
<protein>
    <submittedName>
        <fullName evidence="2">Aminoglycoside phosphotransferase family protein</fullName>
    </submittedName>
</protein>
<dbReference type="PANTHER" id="PTHR40086:SF1">
    <property type="entry name" value="CELL CYCLE REGULATOR CCRZ"/>
    <property type="match status" value="1"/>
</dbReference>
<dbReference type="Gene3D" id="3.90.1200.10">
    <property type="match status" value="1"/>
</dbReference>
<dbReference type="InterPro" id="IPR052077">
    <property type="entry name" value="CcrZ_PhaseVar_Mediator"/>
</dbReference>
<proteinExistence type="predicted"/>
<dbReference type="EMBL" id="CP109535">
    <property type="protein sequence ID" value="WTY96358.1"/>
    <property type="molecule type" value="Genomic_DNA"/>
</dbReference>
<feature type="domain" description="Aminoglycoside phosphotransferase" evidence="1">
    <location>
        <begin position="23"/>
        <end position="242"/>
    </location>
</feature>
<accession>A0AAU3GT00</accession>
<name>A0AAU3GT00_9ACTN</name>
<dbReference type="AlphaFoldDB" id="A0AAU3GT00"/>
<dbReference type="PANTHER" id="PTHR40086">
    <property type="entry name" value="PHOSPHOTRANSFERASE YTMP-RELATED"/>
    <property type="match status" value="1"/>
</dbReference>
<dbReference type="InterPro" id="IPR011009">
    <property type="entry name" value="Kinase-like_dom_sf"/>
</dbReference>
<evidence type="ECO:0000259" key="1">
    <source>
        <dbReference type="Pfam" id="PF01636"/>
    </source>
</evidence>
<dbReference type="SUPFAM" id="SSF56112">
    <property type="entry name" value="Protein kinase-like (PK-like)"/>
    <property type="match status" value="1"/>
</dbReference>
<gene>
    <name evidence="2" type="ORF">OG626_16255</name>
</gene>
<organism evidence="2">
    <name type="scientific">Streptomyces sp. NBC_01401</name>
    <dbReference type="NCBI Taxonomy" id="2903854"/>
    <lineage>
        <taxon>Bacteria</taxon>
        <taxon>Bacillati</taxon>
        <taxon>Actinomycetota</taxon>
        <taxon>Actinomycetes</taxon>
        <taxon>Kitasatosporales</taxon>
        <taxon>Streptomycetaceae</taxon>
        <taxon>Streptomyces</taxon>
    </lineage>
</organism>